<accession>A0A9R1X6A1</accession>
<dbReference type="Proteomes" id="UP000235145">
    <property type="component" value="Unassembled WGS sequence"/>
</dbReference>
<dbReference type="PANTHER" id="PTHR45463:SF8">
    <property type="entry name" value="OS09G0392200 PROTEIN"/>
    <property type="match status" value="1"/>
</dbReference>
<name>A0A9R1X6A1_LACSA</name>
<keyword evidence="2" id="KW-1185">Reference proteome</keyword>
<reference evidence="1 2" key="1">
    <citation type="journal article" date="2017" name="Nat. Commun.">
        <title>Genome assembly with in vitro proximity ligation data and whole-genome triplication in lettuce.</title>
        <authorList>
            <person name="Reyes-Chin-Wo S."/>
            <person name="Wang Z."/>
            <person name="Yang X."/>
            <person name="Kozik A."/>
            <person name="Arikit S."/>
            <person name="Song C."/>
            <person name="Xia L."/>
            <person name="Froenicke L."/>
            <person name="Lavelle D.O."/>
            <person name="Truco M.J."/>
            <person name="Xia R."/>
            <person name="Zhu S."/>
            <person name="Xu C."/>
            <person name="Xu H."/>
            <person name="Xu X."/>
            <person name="Cox K."/>
            <person name="Korf I."/>
            <person name="Meyers B.C."/>
            <person name="Michelmore R.W."/>
        </authorList>
    </citation>
    <scope>NUCLEOTIDE SEQUENCE [LARGE SCALE GENOMIC DNA]</scope>
    <source>
        <strain evidence="2">cv. Salinas</strain>
        <tissue evidence="1">Seedlings</tissue>
    </source>
</reference>
<comment type="caution">
    <text evidence="1">The sequence shown here is derived from an EMBL/GenBank/DDBJ whole genome shotgun (WGS) entry which is preliminary data.</text>
</comment>
<dbReference type="PANTHER" id="PTHR45463">
    <property type="entry name" value="OS09G0392200 PROTEIN"/>
    <property type="match status" value="1"/>
</dbReference>
<protein>
    <submittedName>
        <fullName evidence="1">Uncharacterized protein</fullName>
    </submittedName>
</protein>
<gene>
    <name evidence="1" type="ORF">LSAT_V11C700358960</name>
</gene>
<proteinExistence type="predicted"/>
<sequence>MVVLTFLRAHVVFTMLRLKSPDFEGPRFKTILPHSSGNRISFGLTYGYLILFNREIRDLWLVNPITRHELHFSDYPLYAAVHEEGKRAFWAIRGILVF</sequence>
<dbReference type="EMBL" id="NBSK02000007">
    <property type="protein sequence ID" value="KAJ0197447.1"/>
    <property type="molecule type" value="Genomic_DNA"/>
</dbReference>
<evidence type="ECO:0000313" key="2">
    <source>
        <dbReference type="Proteomes" id="UP000235145"/>
    </source>
</evidence>
<organism evidence="1 2">
    <name type="scientific">Lactuca sativa</name>
    <name type="common">Garden lettuce</name>
    <dbReference type="NCBI Taxonomy" id="4236"/>
    <lineage>
        <taxon>Eukaryota</taxon>
        <taxon>Viridiplantae</taxon>
        <taxon>Streptophyta</taxon>
        <taxon>Embryophyta</taxon>
        <taxon>Tracheophyta</taxon>
        <taxon>Spermatophyta</taxon>
        <taxon>Magnoliopsida</taxon>
        <taxon>eudicotyledons</taxon>
        <taxon>Gunneridae</taxon>
        <taxon>Pentapetalae</taxon>
        <taxon>asterids</taxon>
        <taxon>campanulids</taxon>
        <taxon>Asterales</taxon>
        <taxon>Asteraceae</taxon>
        <taxon>Cichorioideae</taxon>
        <taxon>Cichorieae</taxon>
        <taxon>Lactucinae</taxon>
        <taxon>Lactuca</taxon>
    </lineage>
</organism>
<evidence type="ECO:0000313" key="1">
    <source>
        <dbReference type="EMBL" id="KAJ0197447.1"/>
    </source>
</evidence>
<dbReference type="AlphaFoldDB" id="A0A9R1X6A1"/>